<evidence type="ECO:0008006" key="8">
    <source>
        <dbReference type="Google" id="ProtNLM"/>
    </source>
</evidence>
<dbReference type="OrthoDB" id="551633at2759"/>
<evidence type="ECO:0000313" key="6">
    <source>
        <dbReference type="EMBL" id="TFY77823.1"/>
    </source>
</evidence>
<dbReference type="Proteomes" id="UP000298061">
    <property type="component" value="Unassembled WGS sequence"/>
</dbReference>
<comment type="subcellular location">
    <subcellularLocation>
        <location evidence="1">Nucleus</location>
        <location evidence="1">Nucleolus</location>
    </subcellularLocation>
</comment>
<dbReference type="EMBL" id="SFCI01000815">
    <property type="protein sequence ID" value="TFY77823.1"/>
    <property type="molecule type" value="Genomic_DNA"/>
</dbReference>
<comment type="similarity">
    <text evidence="2">Belongs to the RRP17 family.</text>
</comment>
<keyword evidence="3" id="KW-0175">Coiled coil</keyword>
<sequence length="220" mass="25004">MASNLSVLTKSHQIIASKKRQRKQQIKEITFDEDARREFLTGFHKRKLAKTEEGKKKAIERDKQERLETRREQRKMLAEQAIENAAKVEKAYGAVIAGSDDDEEWLGFGSDAKGKGKDEAEYSDEEQVATVTVVEDFDPDTLIHGEAPIPRTESTEDVEPGRRATKNEKPLKKVEKLKPKKIKYQTKAARKAETGKQRARRTEKAERAGGKASRNKGKKR</sequence>
<dbReference type="InterPro" id="IPR019186">
    <property type="entry name" value="Nucleolar_protein_12"/>
</dbReference>
<feature type="compositionally biased region" description="Basic and acidic residues" evidence="5">
    <location>
        <begin position="190"/>
        <end position="209"/>
    </location>
</feature>
<dbReference type="PANTHER" id="PTHR14577">
    <property type="entry name" value="NUCLEOLAR PROTEIN 12"/>
    <property type="match status" value="1"/>
</dbReference>
<accession>A0A4Y9ZUV9</accession>
<keyword evidence="7" id="KW-1185">Reference proteome</keyword>
<comment type="caution">
    <text evidence="6">The sequence shown here is derived from an EMBL/GenBank/DDBJ whole genome shotgun (WGS) entry which is preliminary data.</text>
</comment>
<reference evidence="6 7" key="1">
    <citation type="submission" date="2019-02" db="EMBL/GenBank/DDBJ databases">
        <title>Genome sequencing of the rare red list fungi Hericium alpestre (H. flagellum).</title>
        <authorList>
            <person name="Buettner E."/>
            <person name="Kellner H."/>
        </authorList>
    </citation>
    <scope>NUCLEOTIDE SEQUENCE [LARGE SCALE GENOMIC DNA]</scope>
    <source>
        <strain evidence="6 7">DSM 108284</strain>
    </source>
</reference>
<feature type="compositionally biased region" description="Basic and acidic residues" evidence="5">
    <location>
        <begin position="159"/>
        <end position="177"/>
    </location>
</feature>
<keyword evidence="4" id="KW-0539">Nucleus</keyword>
<dbReference type="AlphaFoldDB" id="A0A4Y9ZUV9"/>
<proteinExistence type="inferred from homology"/>
<dbReference type="STRING" id="135208.A0A4Y9ZUV9"/>
<evidence type="ECO:0000313" key="7">
    <source>
        <dbReference type="Proteomes" id="UP000298061"/>
    </source>
</evidence>
<dbReference type="Pfam" id="PF09805">
    <property type="entry name" value="Nop25"/>
    <property type="match status" value="1"/>
</dbReference>
<evidence type="ECO:0000256" key="2">
    <source>
        <dbReference type="ARBA" id="ARBA00007175"/>
    </source>
</evidence>
<name>A0A4Y9ZUV9_9AGAM</name>
<evidence type="ECO:0000256" key="5">
    <source>
        <dbReference type="SAM" id="MobiDB-lite"/>
    </source>
</evidence>
<dbReference type="GO" id="GO:0005730">
    <property type="term" value="C:nucleolus"/>
    <property type="evidence" value="ECO:0007669"/>
    <property type="project" value="UniProtKB-SubCell"/>
</dbReference>
<gene>
    <name evidence="6" type="ORF">EWM64_g6185</name>
</gene>
<feature type="region of interest" description="Disordered" evidence="5">
    <location>
        <begin position="101"/>
        <end position="220"/>
    </location>
</feature>
<evidence type="ECO:0000256" key="1">
    <source>
        <dbReference type="ARBA" id="ARBA00004604"/>
    </source>
</evidence>
<organism evidence="6 7">
    <name type="scientific">Hericium alpestre</name>
    <dbReference type="NCBI Taxonomy" id="135208"/>
    <lineage>
        <taxon>Eukaryota</taxon>
        <taxon>Fungi</taxon>
        <taxon>Dikarya</taxon>
        <taxon>Basidiomycota</taxon>
        <taxon>Agaricomycotina</taxon>
        <taxon>Agaricomycetes</taxon>
        <taxon>Russulales</taxon>
        <taxon>Hericiaceae</taxon>
        <taxon>Hericium</taxon>
    </lineage>
</organism>
<dbReference type="GO" id="GO:0019843">
    <property type="term" value="F:rRNA binding"/>
    <property type="evidence" value="ECO:0007669"/>
    <property type="project" value="TreeGrafter"/>
</dbReference>
<protein>
    <recommendedName>
        <fullName evidence="8">Ribosomal RNA-processing protein 17</fullName>
    </recommendedName>
</protein>
<evidence type="ECO:0000256" key="4">
    <source>
        <dbReference type="ARBA" id="ARBA00023242"/>
    </source>
</evidence>
<dbReference type="PANTHER" id="PTHR14577:SF0">
    <property type="entry name" value="NUCLEOLAR PROTEIN 12"/>
    <property type="match status" value="1"/>
</dbReference>
<evidence type="ECO:0000256" key="3">
    <source>
        <dbReference type="ARBA" id="ARBA00023054"/>
    </source>
</evidence>